<keyword evidence="2" id="KW-1003">Cell membrane</keyword>
<keyword evidence="5" id="KW-1133">Transmembrane helix</keyword>
<protein>
    <recommendedName>
        <fullName evidence="7">Sulfatase N-terminal domain-containing protein</fullName>
    </recommendedName>
</protein>
<accession>K6ZUH4</accession>
<evidence type="ECO:0000256" key="2">
    <source>
        <dbReference type="ARBA" id="ARBA00022475"/>
    </source>
</evidence>
<gene>
    <name evidence="8" type="ORF">GPLA_3039</name>
</gene>
<dbReference type="InterPro" id="IPR000917">
    <property type="entry name" value="Sulfatase_N"/>
</dbReference>
<keyword evidence="9" id="KW-1185">Reference proteome</keyword>
<dbReference type="Gene3D" id="3.40.720.10">
    <property type="entry name" value="Alkaline Phosphatase, subunit A"/>
    <property type="match status" value="1"/>
</dbReference>
<evidence type="ECO:0000259" key="7">
    <source>
        <dbReference type="Pfam" id="PF00884"/>
    </source>
</evidence>
<dbReference type="GO" id="GO:0005886">
    <property type="term" value="C:plasma membrane"/>
    <property type="evidence" value="ECO:0007669"/>
    <property type="project" value="UniProtKB-SubCell"/>
</dbReference>
<evidence type="ECO:0000313" key="9">
    <source>
        <dbReference type="Proteomes" id="UP000006322"/>
    </source>
</evidence>
<evidence type="ECO:0000256" key="3">
    <source>
        <dbReference type="ARBA" id="ARBA00022679"/>
    </source>
</evidence>
<keyword evidence="4" id="KW-0812">Transmembrane</keyword>
<dbReference type="GO" id="GO:0016776">
    <property type="term" value="F:phosphotransferase activity, phosphate group as acceptor"/>
    <property type="evidence" value="ECO:0007669"/>
    <property type="project" value="TreeGrafter"/>
</dbReference>
<evidence type="ECO:0000313" key="8">
    <source>
        <dbReference type="EMBL" id="GAC33932.1"/>
    </source>
</evidence>
<evidence type="ECO:0000256" key="1">
    <source>
        <dbReference type="ARBA" id="ARBA00004651"/>
    </source>
</evidence>
<evidence type="ECO:0000256" key="5">
    <source>
        <dbReference type="ARBA" id="ARBA00022989"/>
    </source>
</evidence>
<dbReference type="STRING" id="1129793.GPLA_3039"/>
<reference evidence="9" key="1">
    <citation type="journal article" date="2014" name="Environ. Microbiol.">
        <title>Comparative genomics of the marine bacterial genus Glaciecola reveals the high degree of genomic diversity and genomic characteristic for cold adaptation.</title>
        <authorList>
            <person name="Qin Q.L."/>
            <person name="Xie B.B."/>
            <person name="Yu Y."/>
            <person name="Shu Y.L."/>
            <person name="Rong J.C."/>
            <person name="Zhang Y.J."/>
            <person name="Zhao D.L."/>
            <person name="Chen X.L."/>
            <person name="Zhang X.Y."/>
            <person name="Chen B."/>
            <person name="Zhou B.C."/>
            <person name="Zhang Y.Z."/>
        </authorList>
    </citation>
    <scope>NUCLEOTIDE SEQUENCE [LARGE SCALE GENOMIC DNA]</scope>
    <source>
        <strain evidence="9">LMG 21857</strain>
    </source>
</reference>
<feature type="domain" description="Sulfatase N-terminal" evidence="7">
    <location>
        <begin position="2"/>
        <end position="250"/>
    </location>
</feature>
<dbReference type="GO" id="GO:0009244">
    <property type="term" value="P:lipopolysaccharide core region biosynthetic process"/>
    <property type="evidence" value="ECO:0007669"/>
    <property type="project" value="TreeGrafter"/>
</dbReference>
<organism evidence="8 9">
    <name type="scientific">Paraglaciecola polaris LMG 21857</name>
    <dbReference type="NCBI Taxonomy" id="1129793"/>
    <lineage>
        <taxon>Bacteria</taxon>
        <taxon>Pseudomonadati</taxon>
        <taxon>Pseudomonadota</taxon>
        <taxon>Gammaproteobacteria</taxon>
        <taxon>Alteromonadales</taxon>
        <taxon>Alteromonadaceae</taxon>
        <taxon>Paraglaciecola</taxon>
    </lineage>
</organism>
<dbReference type="InterPro" id="IPR058130">
    <property type="entry name" value="PEA_transf_C"/>
</dbReference>
<keyword evidence="3" id="KW-0808">Transferase</keyword>
<dbReference type="AlphaFoldDB" id="K6ZUH4"/>
<dbReference type="PANTHER" id="PTHR30443">
    <property type="entry name" value="INNER MEMBRANE PROTEIN"/>
    <property type="match status" value="1"/>
</dbReference>
<comment type="subcellular location">
    <subcellularLocation>
        <location evidence="1">Cell membrane</location>
        <topology evidence="1">Multi-pass membrane protein</topology>
    </subcellularLocation>
</comment>
<dbReference type="PANTHER" id="PTHR30443:SF0">
    <property type="entry name" value="PHOSPHOETHANOLAMINE TRANSFERASE EPTA"/>
    <property type="match status" value="1"/>
</dbReference>
<sequence length="272" mass="30251">MSFSQISSCGTSTAISVPCMFSTDGKDDFDVNSSKNTENILDIVAKADISVLWRDNNSDSKGVAERVPYVSYKNPDTNPICDEECRDEGMLDGLQEYIDGQKQDVLIVLHQMGSHGPAYSKRYPVEFEKFTPSCQTSELSMCTSEEIVNAYDNTILYTDYFLSKVISLLKHNTPKYETSMIYVSDHGESLGENNVYLHGMPYMFAPEAQIHVPLIVWAGASSDVDIPKTRTLKDIPNSHDALAQTILSILEVESDVALSPTPALLKRKSVIW</sequence>
<dbReference type="CDD" id="cd16017">
    <property type="entry name" value="LptA"/>
    <property type="match status" value="1"/>
</dbReference>
<proteinExistence type="predicted"/>
<dbReference type="InterPro" id="IPR040423">
    <property type="entry name" value="PEA_transferase"/>
</dbReference>
<keyword evidence="6" id="KW-0472">Membrane</keyword>
<evidence type="ECO:0000256" key="4">
    <source>
        <dbReference type="ARBA" id="ARBA00022692"/>
    </source>
</evidence>
<dbReference type="Proteomes" id="UP000006322">
    <property type="component" value="Unassembled WGS sequence"/>
</dbReference>
<dbReference type="SUPFAM" id="SSF53649">
    <property type="entry name" value="Alkaline phosphatase-like"/>
    <property type="match status" value="1"/>
</dbReference>
<dbReference type="EMBL" id="BAER01000076">
    <property type="protein sequence ID" value="GAC33932.1"/>
    <property type="molecule type" value="Genomic_DNA"/>
</dbReference>
<dbReference type="InterPro" id="IPR017850">
    <property type="entry name" value="Alkaline_phosphatase_core_sf"/>
</dbReference>
<evidence type="ECO:0000256" key="6">
    <source>
        <dbReference type="ARBA" id="ARBA00023136"/>
    </source>
</evidence>
<name>K6ZUH4_9ALTE</name>
<dbReference type="Pfam" id="PF00884">
    <property type="entry name" value="Sulfatase"/>
    <property type="match status" value="1"/>
</dbReference>
<comment type="caution">
    <text evidence="8">The sequence shown here is derived from an EMBL/GenBank/DDBJ whole genome shotgun (WGS) entry which is preliminary data.</text>
</comment>